<feature type="region of interest" description="Disordered" evidence="2">
    <location>
        <begin position="1"/>
        <end position="23"/>
    </location>
</feature>
<evidence type="ECO:0000256" key="2">
    <source>
        <dbReference type="SAM" id="MobiDB-lite"/>
    </source>
</evidence>
<dbReference type="OrthoDB" id="360327at2759"/>
<sequence>MQGFSKFKNPPTPKKPGDDTNVASAHRYGTVSLKFQMSMFYEDFRYVPPDQEGVLSGNKLAGKHPLGSRARHLHTTGALIVRFEMPFPIWCSTCQPKDSVLIGQGVRFNAEKKKVGNYYSTPIYSFRMKHGPCGGWIEIRTDPKNTEYVVTEGARRKVTSELGKGEYEEDGVAEIRVTLPGEEKDAEDPFARLEGKVVDKSKYMTAQTRMEELLKRQARDWEDPYEKSRNLRRVFRAERKAREAAQEKAEAIKDKMGLGIELVEETEADSIQAAMVDFGSPPSGAINGLSARARTRPLFESELQRSFSETSSISSSHEQKKKISAQKQTSKMIAKRKALLQRELRGNTKAMMDPFLDEVDESWRPGSRKRRKEENGTKSSQNGLETEIVATHDATDDIHSEIVKSNGGDETTLPESSPNAPRGNGLALVNYGSDTE</sequence>
<gene>
    <name evidence="3" type="ORF">CPAG_01484</name>
</gene>
<dbReference type="InterPro" id="IPR007590">
    <property type="entry name" value="Saf4/Yju2"/>
</dbReference>
<reference evidence="4" key="3">
    <citation type="journal article" date="2010" name="Genome Res.">
        <title>Population genomic sequencing of Coccidioides fungi reveals recent hybridization and transposon control.</title>
        <authorList>
            <person name="Neafsey D.E."/>
            <person name="Barker B.M."/>
            <person name="Sharpton T.J."/>
            <person name="Stajich J.E."/>
            <person name="Park D.J."/>
            <person name="Whiston E."/>
            <person name="Hung C.-Y."/>
            <person name="McMahan C."/>
            <person name="White J."/>
            <person name="Sykes S."/>
            <person name="Heiman D."/>
            <person name="Young S."/>
            <person name="Zeng Q."/>
            <person name="Abouelleil A."/>
            <person name="Aftuck L."/>
            <person name="Bessette D."/>
            <person name="Brown A."/>
            <person name="FitzGerald M."/>
            <person name="Lui A."/>
            <person name="Macdonald J.P."/>
            <person name="Priest M."/>
            <person name="Orbach M.J."/>
            <person name="Galgiani J.N."/>
            <person name="Kirkland T.N."/>
            <person name="Cole G.T."/>
            <person name="Birren B.W."/>
            <person name="Henn M.R."/>
            <person name="Taylor J.W."/>
            <person name="Rounsley S.D."/>
        </authorList>
    </citation>
    <scope>NUCLEOTIDE SEQUENCE [LARGE SCALE GENOMIC DNA]</scope>
    <source>
        <strain evidence="4">RMSCC 3488</strain>
    </source>
</reference>
<evidence type="ECO:0000313" key="4">
    <source>
        <dbReference type="Proteomes" id="UP000054567"/>
    </source>
</evidence>
<protein>
    <recommendedName>
        <fullName evidence="5">Coiled-coil domain-containing protein 130</fullName>
    </recommendedName>
</protein>
<accession>A0A0J6I1J2</accession>
<dbReference type="EMBL" id="DS268109">
    <property type="protein sequence ID" value="KMM65132.1"/>
    <property type="molecule type" value="Genomic_DNA"/>
</dbReference>
<dbReference type="AlphaFoldDB" id="A0A0J6I1J2"/>
<dbReference type="GO" id="GO:0005684">
    <property type="term" value="C:U2-type spliceosomal complex"/>
    <property type="evidence" value="ECO:0007669"/>
    <property type="project" value="TreeGrafter"/>
</dbReference>
<feature type="region of interest" description="Disordered" evidence="2">
    <location>
        <begin position="309"/>
        <end position="330"/>
    </location>
</feature>
<feature type="compositionally biased region" description="Basic and acidic residues" evidence="2">
    <location>
        <begin position="393"/>
        <end position="402"/>
    </location>
</feature>
<organism evidence="3 4">
    <name type="scientific">Coccidioides posadasii RMSCC 3488</name>
    <dbReference type="NCBI Taxonomy" id="454284"/>
    <lineage>
        <taxon>Eukaryota</taxon>
        <taxon>Fungi</taxon>
        <taxon>Dikarya</taxon>
        <taxon>Ascomycota</taxon>
        <taxon>Pezizomycotina</taxon>
        <taxon>Eurotiomycetes</taxon>
        <taxon>Eurotiomycetidae</taxon>
        <taxon>Onygenales</taxon>
        <taxon>Onygenaceae</taxon>
        <taxon>Coccidioides</taxon>
    </lineage>
</organism>
<reference evidence="3 4" key="1">
    <citation type="submission" date="2007-06" db="EMBL/GenBank/DDBJ databases">
        <title>The Genome Sequence of Coccidioides posadasii RMSCC_3488.</title>
        <authorList>
            <consortium name="Coccidioides Genome Resources Consortium"/>
            <consortium name="The Broad Institute Genome Sequencing Platform"/>
            <person name="Henn M.R."/>
            <person name="Sykes S."/>
            <person name="Young S."/>
            <person name="Jaffe D."/>
            <person name="Berlin A."/>
            <person name="Alvarez P."/>
            <person name="Butler J."/>
            <person name="Gnerre S."/>
            <person name="Grabherr M."/>
            <person name="Mauceli E."/>
            <person name="Brockman W."/>
            <person name="Kodira C."/>
            <person name="Alvarado L."/>
            <person name="Zeng Q."/>
            <person name="Crawford M."/>
            <person name="Antoine C."/>
            <person name="Devon K."/>
            <person name="Galgiani J."/>
            <person name="Orsborn K."/>
            <person name="Lewis M.L."/>
            <person name="Nusbaum C."/>
            <person name="Galagan J."/>
            <person name="Birren B."/>
        </authorList>
    </citation>
    <scope>NUCLEOTIDE SEQUENCE [LARGE SCALE GENOMIC DNA]</scope>
    <source>
        <strain evidence="3 4">RMSCC 3488</strain>
    </source>
</reference>
<evidence type="ECO:0000256" key="1">
    <source>
        <dbReference type="ARBA" id="ARBA00005595"/>
    </source>
</evidence>
<name>A0A0J6I1J2_COCPO</name>
<dbReference type="GO" id="GO:0000398">
    <property type="term" value="P:mRNA splicing, via spliceosome"/>
    <property type="evidence" value="ECO:0007669"/>
    <property type="project" value="InterPro"/>
</dbReference>
<dbReference type="PANTHER" id="PTHR12111">
    <property type="entry name" value="SPLICING FACTOR YJU2"/>
    <property type="match status" value="1"/>
</dbReference>
<proteinExistence type="inferred from homology"/>
<comment type="similarity">
    <text evidence="1">Belongs to the CWC16 family.</text>
</comment>
<dbReference type="GO" id="GO:0071014">
    <property type="term" value="C:post-mRNA release spliceosomal complex"/>
    <property type="evidence" value="ECO:0007669"/>
    <property type="project" value="TreeGrafter"/>
</dbReference>
<dbReference type="VEuPathDB" id="FungiDB:CPAG_01484"/>
<dbReference type="PANTHER" id="PTHR12111:SF2">
    <property type="entry name" value="SPLICING FACTOR YJU2B-RELATED"/>
    <property type="match status" value="1"/>
</dbReference>
<evidence type="ECO:0000313" key="3">
    <source>
        <dbReference type="EMBL" id="KMM65132.1"/>
    </source>
</evidence>
<feature type="region of interest" description="Disordered" evidence="2">
    <location>
        <begin position="344"/>
        <end position="436"/>
    </location>
</feature>
<dbReference type="Pfam" id="PF04502">
    <property type="entry name" value="Saf4_Yju2"/>
    <property type="match status" value="1"/>
</dbReference>
<dbReference type="Proteomes" id="UP000054567">
    <property type="component" value="Unassembled WGS sequence"/>
</dbReference>
<evidence type="ECO:0008006" key="5">
    <source>
        <dbReference type="Google" id="ProtNLM"/>
    </source>
</evidence>
<reference evidence="4" key="2">
    <citation type="journal article" date="2009" name="Genome Res.">
        <title>Comparative genomic analyses of the human fungal pathogens Coccidioides and their relatives.</title>
        <authorList>
            <person name="Sharpton T.J."/>
            <person name="Stajich J.E."/>
            <person name="Rounsley S.D."/>
            <person name="Gardner M.J."/>
            <person name="Wortman J.R."/>
            <person name="Jordar V.S."/>
            <person name="Maiti R."/>
            <person name="Kodira C.D."/>
            <person name="Neafsey D.E."/>
            <person name="Zeng Q."/>
            <person name="Hung C.-Y."/>
            <person name="McMahan C."/>
            <person name="Muszewska A."/>
            <person name="Grynberg M."/>
            <person name="Mandel M.A."/>
            <person name="Kellner E.M."/>
            <person name="Barker B.M."/>
            <person name="Galgiani J.N."/>
            <person name="Orbach M.J."/>
            <person name="Kirkland T.N."/>
            <person name="Cole G.T."/>
            <person name="Henn M.R."/>
            <person name="Birren B.W."/>
            <person name="Taylor J.W."/>
        </authorList>
    </citation>
    <scope>NUCLEOTIDE SEQUENCE [LARGE SCALE GENOMIC DNA]</scope>
    <source>
        <strain evidence="4">RMSCC 3488</strain>
    </source>
</reference>